<dbReference type="GO" id="GO:0000175">
    <property type="term" value="F:3'-5'-RNA exonuclease activity"/>
    <property type="evidence" value="ECO:0007669"/>
    <property type="project" value="TreeGrafter"/>
</dbReference>
<evidence type="ECO:0000259" key="1">
    <source>
        <dbReference type="Pfam" id="PF03372"/>
    </source>
</evidence>
<feature type="domain" description="Endonuclease/exonuclease/phosphatase" evidence="1">
    <location>
        <begin position="4"/>
        <end position="253"/>
    </location>
</feature>
<sequence length="266" mass="31207">MKILTWNILASEWIKKSYYPTVDKKILFDRKSRLKKIMERIMDEDPDILLLQEVMEMEYKTLYKHFQSKYHISILSPINWAKTNVETVSSESGNVTLLKKTVFKTKTEIYEQPLDQNFGLYSLATFTYKNKKQSKQIHIFNIHLNDLHGQTRNKQMNIIRAFAEKQTQKYCIIAGDFNQEFRATSRVYSLNGFTVHNKCATYYIEKNMNIDNILTKGFVEEETTKISNNTTHGKCNYVPLKVENGFKIYGSDHLPVSVYINPVVKE</sequence>
<dbReference type="Pfam" id="PF03372">
    <property type="entry name" value="Exo_endo_phos"/>
    <property type="match status" value="1"/>
</dbReference>
<dbReference type="InterPro" id="IPR050410">
    <property type="entry name" value="CCR4/nocturin_mRNA_transcr"/>
</dbReference>
<reference evidence="2" key="1">
    <citation type="journal article" date="2020" name="Nature">
        <title>Giant virus diversity and host interactions through global metagenomics.</title>
        <authorList>
            <person name="Schulz F."/>
            <person name="Roux S."/>
            <person name="Paez-Espino D."/>
            <person name="Jungbluth S."/>
            <person name="Walsh D.A."/>
            <person name="Denef V.J."/>
            <person name="McMahon K.D."/>
            <person name="Konstantinidis K.T."/>
            <person name="Eloe-Fadrosh E.A."/>
            <person name="Kyrpides N.C."/>
            <person name="Woyke T."/>
        </authorList>
    </citation>
    <scope>NUCLEOTIDE SEQUENCE</scope>
    <source>
        <strain evidence="2">GVMAG-M-3300023184-101</strain>
    </source>
</reference>
<protein>
    <recommendedName>
        <fullName evidence="1">Endonuclease/exonuclease/phosphatase domain-containing protein</fullName>
    </recommendedName>
</protein>
<accession>A0A6C0HHS5</accession>
<dbReference type="SUPFAM" id="SSF56219">
    <property type="entry name" value="DNase I-like"/>
    <property type="match status" value="1"/>
</dbReference>
<name>A0A6C0HHS5_9ZZZZ</name>
<dbReference type="InterPro" id="IPR036691">
    <property type="entry name" value="Endo/exonu/phosph_ase_sf"/>
</dbReference>
<dbReference type="InterPro" id="IPR005135">
    <property type="entry name" value="Endo/exonuclease/phosphatase"/>
</dbReference>
<proteinExistence type="predicted"/>
<dbReference type="AlphaFoldDB" id="A0A6C0HHS5"/>
<dbReference type="PANTHER" id="PTHR12121">
    <property type="entry name" value="CARBON CATABOLITE REPRESSOR PROTEIN 4"/>
    <property type="match status" value="1"/>
</dbReference>
<dbReference type="PANTHER" id="PTHR12121:SF36">
    <property type="entry name" value="ENDONUCLEASE_EXONUCLEASE_PHOSPHATASE DOMAIN-CONTAINING PROTEIN"/>
    <property type="match status" value="1"/>
</dbReference>
<dbReference type="EMBL" id="MN739953">
    <property type="protein sequence ID" value="QHT79715.1"/>
    <property type="molecule type" value="Genomic_DNA"/>
</dbReference>
<evidence type="ECO:0000313" key="2">
    <source>
        <dbReference type="EMBL" id="QHT79715.1"/>
    </source>
</evidence>
<dbReference type="Gene3D" id="3.60.10.10">
    <property type="entry name" value="Endonuclease/exonuclease/phosphatase"/>
    <property type="match status" value="1"/>
</dbReference>
<organism evidence="2">
    <name type="scientific">viral metagenome</name>
    <dbReference type="NCBI Taxonomy" id="1070528"/>
    <lineage>
        <taxon>unclassified sequences</taxon>
        <taxon>metagenomes</taxon>
        <taxon>organismal metagenomes</taxon>
    </lineage>
</organism>